<sequence>MSVWADEQDWRQFCWEPLWLRWQVQVQVQALLQVLERKQELGPVSQTQFLPALFFWRVARCWL</sequence>
<name>A0A8H9IMD5_9BURK</name>
<dbReference type="EMBL" id="BMZN01000002">
    <property type="protein sequence ID" value="GHC46900.1"/>
    <property type="molecule type" value="Genomic_DNA"/>
</dbReference>
<accession>A0A8H9IMD5</accession>
<organism evidence="1 2">
    <name type="scientific">Alcaligenes pakistanensis</name>
    <dbReference type="NCBI Taxonomy" id="1482717"/>
    <lineage>
        <taxon>Bacteria</taxon>
        <taxon>Pseudomonadati</taxon>
        <taxon>Pseudomonadota</taxon>
        <taxon>Betaproteobacteria</taxon>
        <taxon>Burkholderiales</taxon>
        <taxon>Alcaligenaceae</taxon>
        <taxon>Alcaligenes</taxon>
    </lineage>
</organism>
<reference evidence="2" key="1">
    <citation type="journal article" date="2019" name="Int. J. Syst. Evol. Microbiol.">
        <title>The Global Catalogue of Microorganisms (GCM) 10K type strain sequencing project: providing services to taxonomists for standard genome sequencing and annotation.</title>
        <authorList>
            <consortium name="The Broad Institute Genomics Platform"/>
            <consortium name="The Broad Institute Genome Sequencing Center for Infectious Disease"/>
            <person name="Wu L."/>
            <person name="Ma J."/>
        </authorList>
    </citation>
    <scope>NUCLEOTIDE SEQUENCE [LARGE SCALE GENOMIC DNA]</scope>
    <source>
        <strain evidence="2">KCTC 42083</strain>
    </source>
</reference>
<proteinExistence type="predicted"/>
<protein>
    <submittedName>
        <fullName evidence="1">Uncharacterized protein</fullName>
    </submittedName>
</protein>
<dbReference type="Proteomes" id="UP000608923">
    <property type="component" value="Unassembled WGS sequence"/>
</dbReference>
<evidence type="ECO:0000313" key="2">
    <source>
        <dbReference type="Proteomes" id="UP000608923"/>
    </source>
</evidence>
<keyword evidence="2" id="KW-1185">Reference proteome</keyword>
<dbReference type="AlphaFoldDB" id="A0A8H9IMD5"/>
<comment type="caution">
    <text evidence="1">The sequence shown here is derived from an EMBL/GenBank/DDBJ whole genome shotgun (WGS) entry which is preliminary data.</text>
</comment>
<evidence type="ECO:0000313" key="1">
    <source>
        <dbReference type="EMBL" id="GHC46900.1"/>
    </source>
</evidence>
<gene>
    <name evidence="1" type="ORF">GCM10010096_17940</name>
</gene>